<dbReference type="AlphaFoldDB" id="B7FRF9"/>
<dbReference type="InParanoid" id="B7FRF9"/>
<dbReference type="PANTHER" id="PTHR43798:SF33">
    <property type="entry name" value="HYDROLASE, PUTATIVE (AFU_ORTHOLOGUE AFUA_2G14860)-RELATED"/>
    <property type="match status" value="1"/>
</dbReference>
<dbReference type="EMBL" id="CM000605">
    <property type="protein sequence ID" value="EEC51000.1"/>
    <property type="molecule type" value="Genomic_DNA"/>
</dbReference>
<dbReference type="InterPro" id="IPR000073">
    <property type="entry name" value="AB_hydrolase_1"/>
</dbReference>
<name>B7FRF9_PHATC</name>
<dbReference type="RefSeq" id="XP_002176537.1">
    <property type="nucleotide sequence ID" value="XM_002176501.1"/>
</dbReference>
<organism evidence="2 3">
    <name type="scientific">Phaeodactylum tricornutum (strain CCAP 1055/1)</name>
    <dbReference type="NCBI Taxonomy" id="556484"/>
    <lineage>
        <taxon>Eukaryota</taxon>
        <taxon>Sar</taxon>
        <taxon>Stramenopiles</taxon>
        <taxon>Ochrophyta</taxon>
        <taxon>Bacillariophyta</taxon>
        <taxon>Bacillariophyceae</taxon>
        <taxon>Bacillariophycidae</taxon>
        <taxon>Naviculales</taxon>
        <taxon>Phaeodactylaceae</taxon>
        <taxon>Phaeodactylum</taxon>
    </lineage>
</organism>
<dbReference type="PANTHER" id="PTHR43798">
    <property type="entry name" value="MONOACYLGLYCEROL LIPASE"/>
    <property type="match status" value="1"/>
</dbReference>
<dbReference type="GO" id="GO:0046464">
    <property type="term" value="P:acylglycerol catabolic process"/>
    <property type="evidence" value="ECO:0007669"/>
    <property type="project" value="TreeGrafter"/>
</dbReference>
<dbReference type="InterPro" id="IPR029058">
    <property type="entry name" value="AB_hydrolase_fold"/>
</dbReference>
<protein>
    <recommendedName>
        <fullName evidence="1">AB hydrolase-1 domain-containing protein</fullName>
    </recommendedName>
</protein>
<dbReference type="Proteomes" id="UP000000759">
    <property type="component" value="Chromosome 1"/>
</dbReference>
<reference evidence="3" key="2">
    <citation type="submission" date="2008-08" db="EMBL/GenBank/DDBJ databases">
        <authorList>
            <consortium name="Diatom Consortium"/>
            <person name="Grigoriev I."/>
            <person name="Grimwood J."/>
            <person name="Kuo A."/>
            <person name="Otillar R.P."/>
            <person name="Salamov A."/>
            <person name="Detter J.C."/>
            <person name="Lindquist E."/>
            <person name="Shapiro H."/>
            <person name="Lucas S."/>
            <person name="Glavina del Rio T."/>
            <person name="Pitluck S."/>
            <person name="Rokhsar D."/>
            <person name="Bowler C."/>
        </authorList>
    </citation>
    <scope>GENOME REANNOTATION</scope>
    <source>
        <strain evidence="3">CCAP 1055/1</strain>
    </source>
</reference>
<dbReference type="GeneID" id="7196047"/>
<dbReference type="PaxDb" id="2850-Phatr42481"/>
<dbReference type="SUPFAM" id="SSF53474">
    <property type="entry name" value="alpha/beta-Hydrolases"/>
    <property type="match status" value="1"/>
</dbReference>
<dbReference type="GO" id="GO:0047372">
    <property type="term" value="F:monoacylglycerol lipase activity"/>
    <property type="evidence" value="ECO:0007669"/>
    <property type="project" value="TreeGrafter"/>
</dbReference>
<evidence type="ECO:0000259" key="1">
    <source>
        <dbReference type="Pfam" id="PF12697"/>
    </source>
</evidence>
<dbReference type="STRING" id="556484.B7FRF9"/>
<reference evidence="2 3" key="1">
    <citation type="journal article" date="2008" name="Nature">
        <title>The Phaeodactylum genome reveals the evolutionary history of diatom genomes.</title>
        <authorList>
            <person name="Bowler C."/>
            <person name="Allen A.E."/>
            <person name="Badger J.H."/>
            <person name="Grimwood J."/>
            <person name="Jabbari K."/>
            <person name="Kuo A."/>
            <person name="Maheswari U."/>
            <person name="Martens C."/>
            <person name="Maumus F."/>
            <person name="Otillar R.P."/>
            <person name="Rayko E."/>
            <person name="Salamov A."/>
            <person name="Vandepoele K."/>
            <person name="Beszteri B."/>
            <person name="Gruber A."/>
            <person name="Heijde M."/>
            <person name="Katinka M."/>
            <person name="Mock T."/>
            <person name="Valentin K."/>
            <person name="Verret F."/>
            <person name="Berges J.A."/>
            <person name="Brownlee C."/>
            <person name="Cadoret J.P."/>
            <person name="Chiovitti A."/>
            <person name="Choi C.J."/>
            <person name="Coesel S."/>
            <person name="De Martino A."/>
            <person name="Detter J.C."/>
            <person name="Durkin C."/>
            <person name="Falciatore A."/>
            <person name="Fournet J."/>
            <person name="Haruta M."/>
            <person name="Huysman M.J."/>
            <person name="Jenkins B.D."/>
            <person name="Jiroutova K."/>
            <person name="Jorgensen R.E."/>
            <person name="Joubert Y."/>
            <person name="Kaplan A."/>
            <person name="Kroger N."/>
            <person name="Kroth P.G."/>
            <person name="La Roche J."/>
            <person name="Lindquist E."/>
            <person name="Lommer M."/>
            <person name="Martin-Jezequel V."/>
            <person name="Lopez P.J."/>
            <person name="Lucas S."/>
            <person name="Mangogna M."/>
            <person name="McGinnis K."/>
            <person name="Medlin L.K."/>
            <person name="Montsant A."/>
            <person name="Oudot-Le Secq M.P."/>
            <person name="Napoli C."/>
            <person name="Obornik M."/>
            <person name="Parker M.S."/>
            <person name="Petit J.L."/>
            <person name="Porcel B.M."/>
            <person name="Poulsen N."/>
            <person name="Robison M."/>
            <person name="Rychlewski L."/>
            <person name="Rynearson T.A."/>
            <person name="Schmutz J."/>
            <person name="Shapiro H."/>
            <person name="Siaut M."/>
            <person name="Stanley M."/>
            <person name="Sussman M.R."/>
            <person name="Taylor A.R."/>
            <person name="Vardi A."/>
            <person name="von Dassow P."/>
            <person name="Vyverman W."/>
            <person name="Willis A."/>
            <person name="Wyrwicz L.S."/>
            <person name="Rokhsar D.S."/>
            <person name="Weissenbach J."/>
            <person name="Armbrust E.V."/>
            <person name="Green B.R."/>
            <person name="Van de Peer Y."/>
            <person name="Grigoriev I.V."/>
        </authorList>
    </citation>
    <scope>NUCLEOTIDE SEQUENCE [LARGE SCALE GENOMIC DNA]</scope>
    <source>
        <strain evidence="2 3">CCAP 1055/1</strain>
    </source>
</reference>
<feature type="domain" description="AB hydrolase-1" evidence="1">
    <location>
        <begin position="79"/>
        <end position="324"/>
    </location>
</feature>
<dbReference type="KEGG" id="pti:PHATRDRAFT_42481"/>
<dbReference type="InterPro" id="IPR050266">
    <property type="entry name" value="AB_hydrolase_sf"/>
</dbReference>
<dbReference type="ESTHER" id="phatc-b7frf9">
    <property type="family name" value="6_AlphaBeta_hydrolase"/>
</dbReference>
<dbReference type="Gene3D" id="3.40.50.1820">
    <property type="entry name" value="alpha/beta hydrolase"/>
    <property type="match status" value="1"/>
</dbReference>
<evidence type="ECO:0000313" key="3">
    <source>
        <dbReference type="Proteomes" id="UP000000759"/>
    </source>
</evidence>
<dbReference type="GO" id="GO:0016020">
    <property type="term" value="C:membrane"/>
    <property type="evidence" value="ECO:0007669"/>
    <property type="project" value="TreeGrafter"/>
</dbReference>
<accession>B7FRF9</accession>
<dbReference type="Pfam" id="PF12697">
    <property type="entry name" value="Abhydrolase_6"/>
    <property type="match status" value="1"/>
</dbReference>
<gene>
    <name evidence="2" type="ORF">PHATRDRAFT_42481</name>
</gene>
<dbReference type="OrthoDB" id="408373at2759"/>
<proteinExistence type="predicted"/>
<sequence length="332" mass="38157">MICKAASSYVHVLSALSVRAQTVPPPRHFWLTQTLRSHSEEGAGTMELASKETKGILILHRSGVKIKTSQKNKDHPPVLLLLSGFPDTADTWDRFAAPFESKYHVVKMAYPGMEVPITKWWGYSFPEVQDALLNVVQGYRDMGCENVYLVGHDWGAIASIMYANRYPSTITKLVLEDVGVVSLSEVTFSEAMVTLIYQWFLTFLFLLSRFFPGTWWFHFLVNHFPWATLGPDPSLRVQKNLTKVQPWQCHPYWQLVMFVLRARNLSVLRFPKDVAILFVYGKHKNCCFHGQRFLNKLDQIATCRQVGYDTGHWVHETEHERFAADVQAFLES</sequence>
<keyword evidence="3" id="KW-1185">Reference proteome</keyword>
<dbReference type="HOGENOM" id="CLU_812516_0_0_1"/>
<evidence type="ECO:0000313" key="2">
    <source>
        <dbReference type="EMBL" id="EEC51000.1"/>
    </source>
</evidence>